<gene>
    <name evidence="4" type="ORF">METZ01_LOCUS108024</name>
</gene>
<proteinExistence type="predicted"/>
<dbReference type="Pfam" id="PF01408">
    <property type="entry name" value="GFO_IDH_MocA"/>
    <property type="match status" value="1"/>
</dbReference>
<evidence type="ECO:0000259" key="3">
    <source>
        <dbReference type="Pfam" id="PF22725"/>
    </source>
</evidence>
<evidence type="ECO:0008006" key="5">
    <source>
        <dbReference type="Google" id="ProtNLM"/>
    </source>
</evidence>
<organism evidence="4">
    <name type="scientific">marine metagenome</name>
    <dbReference type="NCBI Taxonomy" id="408172"/>
    <lineage>
        <taxon>unclassified sequences</taxon>
        <taxon>metagenomes</taxon>
        <taxon>ecological metagenomes</taxon>
    </lineage>
</organism>
<evidence type="ECO:0000259" key="2">
    <source>
        <dbReference type="Pfam" id="PF01408"/>
    </source>
</evidence>
<dbReference type="PANTHER" id="PTHR42840">
    <property type="entry name" value="NAD(P)-BINDING ROSSMANN-FOLD SUPERFAMILY PROTEIN-RELATED"/>
    <property type="match status" value="1"/>
</dbReference>
<dbReference type="GO" id="GO:0016491">
    <property type="term" value="F:oxidoreductase activity"/>
    <property type="evidence" value="ECO:0007669"/>
    <property type="project" value="UniProtKB-KW"/>
</dbReference>
<feature type="domain" description="Gfo/Idh/MocA-like oxidoreductase N-terminal" evidence="2">
    <location>
        <begin position="3"/>
        <end position="119"/>
    </location>
</feature>
<dbReference type="PANTHER" id="PTHR42840:SF3">
    <property type="entry name" value="BINDING ROSSMANN FOLD OXIDOREDUCTASE, PUTATIVE (AFU_ORTHOLOGUE AFUA_2G10240)-RELATED"/>
    <property type="match status" value="1"/>
</dbReference>
<name>A0A381WRS6_9ZZZZ</name>
<dbReference type="InterPro" id="IPR055170">
    <property type="entry name" value="GFO_IDH_MocA-like_dom"/>
</dbReference>
<dbReference type="Gene3D" id="3.30.360.10">
    <property type="entry name" value="Dihydrodipicolinate Reductase, domain 2"/>
    <property type="match status" value="1"/>
</dbReference>
<sequence length="329" mass="34725">MHQIAIFGAGRIGSVHAANIAAHSRCSLAAIVDPDLDAANQLAGAYGTEVRSADAIFGDANIKAVLIASATDTHADLIEAAARAGKQIFCEKPVDLSVPRVKDCLAAVDTAGVQMMVGFNRRFDPDFAELRKRIHAGEIGTLELLTVISKDPAPPPLKIAKASGGLFRDMTIHDFDMVRFLMGEEPIAVSATASCQVDPEIGALSDVDTAVVSLRSASGTLAVIVNSRRATYGYDQRIEAHGSNGMLSVGNHAESSLIRADADGITGSKPQYFFLERYALAYRAELDCFVEMLDRQKTQAPNGVDGLAALVLAEAAGESLATGREVGLD</sequence>
<keyword evidence="1" id="KW-0560">Oxidoreductase</keyword>
<dbReference type="Pfam" id="PF22725">
    <property type="entry name" value="GFO_IDH_MocA_C3"/>
    <property type="match status" value="1"/>
</dbReference>
<dbReference type="GO" id="GO:0000166">
    <property type="term" value="F:nucleotide binding"/>
    <property type="evidence" value="ECO:0007669"/>
    <property type="project" value="InterPro"/>
</dbReference>
<dbReference type="SUPFAM" id="SSF51735">
    <property type="entry name" value="NAD(P)-binding Rossmann-fold domains"/>
    <property type="match status" value="1"/>
</dbReference>
<dbReference type="AlphaFoldDB" id="A0A381WRS6"/>
<evidence type="ECO:0000256" key="1">
    <source>
        <dbReference type="ARBA" id="ARBA00023002"/>
    </source>
</evidence>
<dbReference type="InterPro" id="IPR000683">
    <property type="entry name" value="Gfo/Idh/MocA-like_OxRdtase_N"/>
</dbReference>
<dbReference type="EMBL" id="UINC01012662">
    <property type="protein sequence ID" value="SVA55170.1"/>
    <property type="molecule type" value="Genomic_DNA"/>
</dbReference>
<dbReference type="SUPFAM" id="SSF55347">
    <property type="entry name" value="Glyceraldehyde-3-phosphate dehydrogenase-like, C-terminal domain"/>
    <property type="match status" value="1"/>
</dbReference>
<reference evidence="4" key="1">
    <citation type="submission" date="2018-05" db="EMBL/GenBank/DDBJ databases">
        <authorList>
            <person name="Lanie J.A."/>
            <person name="Ng W.-L."/>
            <person name="Kazmierczak K.M."/>
            <person name="Andrzejewski T.M."/>
            <person name="Davidsen T.M."/>
            <person name="Wayne K.J."/>
            <person name="Tettelin H."/>
            <person name="Glass J.I."/>
            <person name="Rusch D."/>
            <person name="Podicherti R."/>
            <person name="Tsui H.-C.T."/>
            <person name="Winkler M.E."/>
        </authorList>
    </citation>
    <scope>NUCLEOTIDE SEQUENCE</scope>
</reference>
<dbReference type="Gene3D" id="3.40.50.720">
    <property type="entry name" value="NAD(P)-binding Rossmann-like Domain"/>
    <property type="match status" value="1"/>
</dbReference>
<dbReference type="InterPro" id="IPR036291">
    <property type="entry name" value="NAD(P)-bd_dom_sf"/>
</dbReference>
<accession>A0A381WRS6</accession>
<evidence type="ECO:0000313" key="4">
    <source>
        <dbReference type="EMBL" id="SVA55170.1"/>
    </source>
</evidence>
<feature type="domain" description="GFO/IDH/MocA-like oxidoreductase" evidence="3">
    <location>
        <begin position="127"/>
        <end position="247"/>
    </location>
</feature>
<dbReference type="NCBIfam" id="TIGR04380">
    <property type="entry name" value="myo_inos_iolG"/>
    <property type="match status" value="1"/>
</dbReference>
<dbReference type="InterPro" id="IPR030827">
    <property type="entry name" value="Myo_inos_IolG"/>
</dbReference>
<protein>
    <recommendedName>
        <fullName evidence="5">Gfo/Idh/MocA-like oxidoreductase N-terminal domain-containing protein</fullName>
    </recommendedName>
</protein>